<dbReference type="InterPro" id="IPR008947">
    <property type="entry name" value="PLipase_C/P1_nuclease_dom_sf"/>
</dbReference>
<dbReference type="GO" id="GO:0016788">
    <property type="term" value="F:hydrolase activity, acting on ester bonds"/>
    <property type="evidence" value="ECO:0007669"/>
    <property type="project" value="InterPro"/>
</dbReference>
<protein>
    <submittedName>
        <fullName evidence="1">Integrase</fullName>
    </submittedName>
</protein>
<evidence type="ECO:0000313" key="2">
    <source>
        <dbReference type="Proteomes" id="UP000323994"/>
    </source>
</evidence>
<dbReference type="SUPFAM" id="SSF48537">
    <property type="entry name" value="Phospholipase C/P1 nuclease"/>
    <property type="match status" value="1"/>
</dbReference>
<proteinExistence type="predicted"/>
<reference evidence="1 2" key="1">
    <citation type="submission" date="2019-05" db="EMBL/GenBank/DDBJ databases">
        <authorList>
            <person name="Qu J.-H."/>
        </authorList>
    </citation>
    <scope>NUCLEOTIDE SEQUENCE [LARGE SCALE GENOMIC DNA]</scope>
    <source>
        <strain evidence="1 2">NS28</strain>
    </source>
</reference>
<dbReference type="OrthoDB" id="267579at2"/>
<dbReference type="AlphaFoldDB" id="A0A5M8Q6I1"/>
<dbReference type="Gene3D" id="1.10.575.10">
    <property type="entry name" value="P1 Nuclease"/>
    <property type="match status" value="1"/>
</dbReference>
<accession>A0A5M8Q6I1</accession>
<dbReference type="Proteomes" id="UP000323994">
    <property type="component" value="Unassembled WGS sequence"/>
</dbReference>
<organism evidence="1 2">
    <name type="scientific">Dyadobacter flavalbus</name>
    <dbReference type="NCBI Taxonomy" id="2579942"/>
    <lineage>
        <taxon>Bacteria</taxon>
        <taxon>Pseudomonadati</taxon>
        <taxon>Bacteroidota</taxon>
        <taxon>Cytophagia</taxon>
        <taxon>Cytophagales</taxon>
        <taxon>Spirosomataceae</taxon>
        <taxon>Dyadobacter</taxon>
    </lineage>
</organism>
<gene>
    <name evidence="1" type="ORF">FEM33_24670</name>
</gene>
<name>A0A5M8Q6I1_9BACT</name>
<evidence type="ECO:0000313" key="1">
    <source>
        <dbReference type="EMBL" id="KAA6431509.1"/>
    </source>
</evidence>
<dbReference type="CDD" id="cd10981">
    <property type="entry name" value="ZnPC_S1P1"/>
    <property type="match status" value="1"/>
</dbReference>
<dbReference type="EMBL" id="VBSN01000073">
    <property type="protein sequence ID" value="KAA6431509.1"/>
    <property type="molecule type" value="Genomic_DNA"/>
</dbReference>
<keyword evidence="2" id="KW-1185">Reference proteome</keyword>
<sequence length="344" mass="40308">MAQLGVFRKKKSAGYRFFLRFIACLHLFMLVTSIVQAADVKWGFWAHKRINRMAVFRLPAEMQYFYKKNIDYLTENATNPDRRRYSVVGEAERHYVDLDVYGDSARITLPKYWKDAVQKIGEDSLRKHGIVPWYIQTAVFQLTEAFKARDPARILRISADLGHYIADAHVPLHTTRNYNGQLSNQEGIHAFWESRLPELFAEDYEMWIGEPVYQTDIAEQVWKTVMASNMASDSVFEFEKQLTASFDPYKKYSYELRNNVLTRSYSREFSEKYHQMLGGQVERRMKASVKMVGDIWFSCWINAGQPDLKTIAGFVPDEKVKNEEAAEQQSWFQRLLRVRPEGDE</sequence>
<comment type="caution">
    <text evidence="1">The sequence shown here is derived from an EMBL/GenBank/DDBJ whole genome shotgun (WGS) entry which is preliminary data.</text>
</comment>
<dbReference type="RefSeq" id="WP_139014639.1">
    <property type="nucleotide sequence ID" value="NZ_VBSN01000073.1"/>
</dbReference>